<dbReference type="RefSeq" id="XP_009529665.1">
    <property type="nucleotide sequence ID" value="XM_009531370.1"/>
</dbReference>
<dbReference type="Proteomes" id="UP000002640">
    <property type="component" value="Unassembled WGS sequence"/>
</dbReference>
<dbReference type="GeneID" id="20658845"/>
<protein>
    <submittedName>
        <fullName evidence="1">Uncharacterized protein</fullName>
    </submittedName>
</protein>
<keyword evidence="2" id="KW-1185">Reference proteome</keyword>
<evidence type="ECO:0000313" key="1">
    <source>
        <dbReference type="EMBL" id="EGZ15916.1"/>
    </source>
</evidence>
<dbReference type="OMA" id="EMANNAM"/>
<dbReference type="EMBL" id="JH159155">
    <property type="protein sequence ID" value="EGZ15916.1"/>
    <property type="molecule type" value="Genomic_DNA"/>
</dbReference>
<accession>G4ZKH4</accession>
<sequence>MLFDRNANLVGVGDKCYRIPASSRDPEIKWEVSYARQGALDIPLAPGNAIFWPAPFTRDILALEYCPLTATDSLLSSITTQGLWMNLTPRKGICMKSLAAQLGQLKKLQEVHILHAKKKDKPKGPRKLRKPHFPGQQLNKIAVDMT</sequence>
<dbReference type="AlphaFoldDB" id="G4ZKH4"/>
<gene>
    <name evidence="1" type="ORF">PHYSODRAFT_508277</name>
</gene>
<dbReference type="KEGG" id="psoj:PHYSODRAFT_508277"/>
<organism evidence="1 2">
    <name type="scientific">Phytophthora sojae (strain P6497)</name>
    <name type="common">Soybean stem and root rot agent</name>
    <name type="synonym">Phytophthora megasperma f. sp. glycines</name>
    <dbReference type="NCBI Taxonomy" id="1094619"/>
    <lineage>
        <taxon>Eukaryota</taxon>
        <taxon>Sar</taxon>
        <taxon>Stramenopiles</taxon>
        <taxon>Oomycota</taxon>
        <taxon>Peronosporomycetes</taxon>
        <taxon>Peronosporales</taxon>
        <taxon>Peronosporaceae</taxon>
        <taxon>Phytophthora</taxon>
    </lineage>
</organism>
<proteinExistence type="predicted"/>
<name>G4ZKH4_PHYSP</name>
<reference evidence="1 2" key="1">
    <citation type="journal article" date="2006" name="Science">
        <title>Phytophthora genome sequences uncover evolutionary origins and mechanisms of pathogenesis.</title>
        <authorList>
            <person name="Tyler B.M."/>
            <person name="Tripathy S."/>
            <person name="Zhang X."/>
            <person name="Dehal P."/>
            <person name="Jiang R.H."/>
            <person name="Aerts A."/>
            <person name="Arredondo F.D."/>
            <person name="Baxter L."/>
            <person name="Bensasson D."/>
            <person name="Beynon J.L."/>
            <person name="Chapman J."/>
            <person name="Damasceno C.M."/>
            <person name="Dorrance A.E."/>
            <person name="Dou D."/>
            <person name="Dickerman A.W."/>
            <person name="Dubchak I.L."/>
            <person name="Garbelotto M."/>
            <person name="Gijzen M."/>
            <person name="Gordon S.G."/>
            <person name="Govers F."/>
            <person name="Grunwald N.J."/>
            <person name="Huang W."/>
            <person name="Ivors K.L."/>
            <person name="Jones R.W."/>
            <person name="Kamoun S."/>
            <person name="Krampis K."/>
            <person name="Lamour K.H."/>
            <person name="Lee M.K."/>
            <person name="McDonald W.H."/>
            <person name="Medina M."/>
            <person name="Meijer H.J."/>
            <person name="Nordberg E.K."/>
            <person name="Maclean D.J."/>
            <person name="Ospina-Giraldo M.D."/>
            <person name="Morris P.F."/>
            <person name="Phuntumart V."/>
            <person name="Putnam N.H."/>
            <person name="Rash S."/>
            <person name="Rose J.K."/>
            <person name="Sakihama Y."/>
            <person name="Salamov A.A."/>
            <person name="Savidor A."/>
            <person name="Scheuring C.F."/>
            <person name="Smith B.M."/>
            <person name="Sobral B.W."/>
            <person name="Terry A."/>
            <person name="Torto-Alalibo T.A."/>
            <person name="Win J."/>
            <person name="Xu Z."/>
            <person name="Zhang H."/>
            <person name="Grigoriev I.V."/>
            <person name="Rokhsar D.S."/>
            <person name="Boore J.L."/>
        </authorList>
    </citation>
    <scope>NUCLEOTIDE SEQUENCE [LARGE SCALE GENOMIC DNA]</scope>
    <source>
        <strain evidence="1 2">P6497</strain>
    </source>
</reference>
<dbReference type="InParanoid" id="G4ZKH4"/>
<evidence type="ECO:0000313" key="2">
    <source>
        <dbReference type="Proteomes" id="UP000002640"/>
    </source>
</evidence>